<dbReference type="Gene3D" id="3.40.190.120">
    <property type="entry name" value="Osmoprotection protein (prox), domain 2"/>
    <property type="match status" value="1"/>
</dbReference>
<feature type="compositionally biased region" description="Low complexity" evidence="1">
    <location>
        <begin position="25"/>
        <end position="34"/>
    </location>
</feature>
<evidence type="ECO:0000259" key="2">
    <source>
        <dbReference type="Pfam" id="PF04069"/>
    </source>
</evidence>
<gene>
    <name evidence="3" type="ORF">M4486_11180</name>
</gene>
<name>A0ABY4N106_9MICO</name>
<dbReference type="EMBL" id="CP097218">
    <property type="protein sequence ID" value="UQN28213.1"/>
    <property type="molecule type" value="Genomic_DNA"/>
</dbReference>
<proteinExistence type="predicted"/>
<feature type="region of interest" description="Disordered" evidence="1">
    <location>
        <begin position="1"/>
        <end position="43"/>
    </location>
</feature>
<dbReference type="Gene3D" id="3.40.190.10">
    <property type="entry name" value="Periplasmic binding protein-like II"/>
    <property type="match status" value="1"/>
</dbReference>
<dbReference type="InterPro" id="IPR007210">
    <property type="entry name" value="ABC_Gly_betaine_transp_sub-bd"/>
</dbReference>
<accession>A0ABY4N106</accession>
<evidence type="ECO:0000256" key="1">
    <source>
        <dbReference type="SAM" id="MobiDB-lite"/>
    </source>
</evidence>
<dbReference type="Proteomes" id="UP001055868">
    <property type="component" value="Chromosome"/>
</dbReference>
<dbReference type="RefSeq" id="WP_249477242.1">
    <property type="nucleotide sequence ID" value="NZ_CP097218.1"/>
</dbReference>
<evidence type="ECO:0000313" key="4">
    <source>
        <dbReference type="Proteomes" id="UP001055868"/>
    </source>
</evidence>
<dbReference type="CDD" id="cd13611">
    <property type="entry name" value="PBP2_YehZ"/>
    <property type="match status" value="1"/>
</dbReference>
<dbReference type="Pfam" id="PF04069">
    <property type="entry name" value="OpuAC"/>
    <property type="match status" value="1"/>
</dbReference>
<protein>
    <submittedName>
        <fullName evidence="3">Glycine betaine ABC transporter substrate-binding protein</fullName>
    </submittedName>
</protein>
<keyword evidence="4" id="KW-1185">Reference proteome</keyword>
<dbReference type="SUPFAM" id="SSF53850">
    <property type="entry name" value="Periplasmic binding protein-like II"/>
    <property type="match status" value="1"/>
</dbReference>
<evidence type="ECO:0000313" key="3">
    <source>
        <dbReference type="EMBL" id="UQN28213.1"/>
    </source>
</evidence>
<reference evidence="3" key="1">
    <citation type="submission" date="2022-05" db="EMBL/GenBank/DDBJ databases">
        <title>Genomic analysis of Brachybacterium sp. CBA3104.</title>
        <authorList>
            <person name="Roh S.W."/>
            <person name="Kim Y.B."/>
            <person name="Kim Y."/>
        </authorList>
    </citation>
    <scope>NUCLEOTIDE SEQUENCE</scope>
    <source>
        <strain evidence="3">CBA3104</strain>
    </source>
</reference>
<organism evidence="3 4">
    <name type="scientific">Brachybacterium kimchii</name>
    <dbReference type="NCBI Taxonomy" id="2942909"/>
    <lineage>
        <taxon>Bacteria</taxon>
        <taxon>Bacillati</taxon>
        <taxon>Actinomycetota</taxon>
        <taxon>Actinomycetes</taxon>
        <taxon>Micrococcales</taxon>
        <taxon>Dermabacteraceae</taxon>
        <taxon>Brachybacterium</taxon>
    </lineage>
</organism>
<sequence>MHETTPTGRPGRRPADRPDPISADLPGGSSLAGSASGGGSLGSRRLSRRRLGVLAALGLLPLAGCGLRPATAYTPDVAPGKIKRIDDLPQGARITVTGKNFTEQLILGKIGVIAARAAGFEVDDLTNVPGSVPVRELMTNGGADMTWEYTGTAWLTYLGETKGIPDKKKQWQAVHDADLDNGLTWLPPAPLNNTYALAVRSEAVEELGGITKLSQLEDLPVKDRTICVESEFNSRADGLVPLLKAYDIPRGKDDGVPAGNISLYDTGAVYTATDRGSCNFGEVFTTDGRIQSLDLKILEDDRHYFPAYNVAPVLRTETLKKHPQLEDVYEAVTPELTDDALRSLNLRVDEGGELPADVAFDFMVEQGLVSRP</sequence>
<feature type="domain" description="ABC-type glycine betaine transport system substrate-binding" evidence="2">
    <location>
        <begin position="93"/>
        <end position="363"/>
    </location>
</feature>